<keyword evidence="4 6" id="KW-0472">Membrane</keyword>
<dbReference type="AlphaFoldDB" id="A0A0D1WVA4"/>
<feature type="transmembrane region" description="Helical" evidence="6">
    <location>
        <begin position="397"/>
        <end position="418"/>
    </location>
</feature>
<feature type="region of interest" description="Disordered" evidence="5">
    <location>
        <begin position="1"/>
        <end position="26"/>
    </location>
</feature>
<feature type="transmembrane region" description="Helical" evidence="6">
    <location>
        <begin position="199"/>
        <end position="221"/>
    </location>
</feature>
<evidence type="ECO:0000313" key="9">
    <source>
        <dbReference type="Proteomes" id="UP000053599"/>
    </source>
</evidence>
<feature type="transmembrane region" description="Helical" evidence="6">
    <location>
        <begin position="227"/>
        <end position="246"/>
    </location>
</feature>
<dbReference type="Pfam" id="PF07690">
    <property type="entry name" value="MFS_1"/>
    <property type="match status" value="1"/>
</dbReference>
<feature type="transmembrane region" description="Helical" evidence="6">
    <location>
        <begin position="131"/>
        <end position="155"/>
    </location>
</feature>
<dbReference type="InterPro" id="IPR020846">
    <property type="entry name" value="MFS_dom"/>
</dbReference>
<comment type="subcellular location">
    <subcellularLocation>
        <location evidence="1">Membrane</location>
        <topology evidence="1">Multi-pass membrane protein</topology>
    </subcellularLocation>
</comment>
<dbReference type="GO" id="GO:0016020">
    <property type="term" value="C:membrane"/>
    <property type="evidence" value="ECO:0007669"/>
    <property type="project" value="UniProtKB-SubCell"/>
</dbReference>
<evidence type="ECO:0000313" key="8">
    <source>
        <dbReference type="EMBL" id="KIV79071.1"/>
    </source>
</evidence>
<dbReference type="EMBL" id="KN846953">
    <property type="protein sequence ID" value="KIV79071.1"/>
    <property type="molecule type" value="Genomic_DNA"/>
</dbReference>
<dbReference type="Gene3D" id="1.20.1250.20">
    <property type="entry name" value="MFS general substrate transporter like domains"/>
    <property type="match status" value="1"/>
</dbReference>
<dbReference type="InterPro" id="IPR036259">
    <property type="entry name" value="MFS_trans_sf"/>
</dbReference>
<dbReference type="PANTHER" id="PTHR23507">
    <property type="entry name" value="ZGC:174356"/>
    <property type="match status" value="1"/>
</dbReference>
<name>A0A0D1WVA4_9EURO</name>
<keyword evidence="2 6" id="KW-0812">Transmembrane</keyword>
<feature type="transmembrane region" description="Helical" evidence="6">
    <location>
        <begin position="333"/>
        <end position="351"/>
    </location>
</feature>
<evidence type="ECO:0000256" key="6">
    <source>
        <dbReference type="SAM" id="Phobius"/>
    </source>
</evidence>
<feature type="transmembrane region" description="Helical" evidence="6">
    <location>
        <begin position="469"/>
        <end position="488"/>
    </location>
</feature>
<feature type="domain" description="Major facilitator superfamily (MFS) profile" evidence="7">
    <location>
        <begin position="35"/>
        <end position="493"/>
    </location>
</feature>
<keyword evidence="3 6" id="KW-1133">Transmembrane helix</keyword>
<proteinExistence type="predicted"/>
<evidence type="ECO:0000256" key="3">
    <source>
        <dbReference type="ARBA" id="ARBA00022989"/>
    </source>
</evidence>
<reference evidence="8 9" key="1">
    <citation type="submission" date="2015-01" db="EMBL/GenBank/DDBJ databases">
        <title>The Genome Sequence of Exophiala sideris CBS121828.</title>
        <authorList>
            <consortium name="The Broad Institute Genomics Platform"/>
            <person name="Cuomo C."/>
            <person name="de Hoog S."/>
            <person name="Gorbushina A."/>
            <person name="Stielow B."/>
            <person name="Teixiera M."/>
            <person name="Abouelleil A."/>
            <person name="Chapman S.B."/>
            <person name="Priest M."/>
            <person name="Young S.K."/>
            <person name="Wortman J."/>
            <person name="Nusbaum C."/>
            <person name="Birren B."/>
        </authorList>
    </citation>
    <scope>NUCLEOTIDE SEQUENCE [LARGE SCALE GENOMIC DNA]</scope>
    <source>
        <strain evidence="8 9">CBS 121828</strain>
    </source>
</reference>
<organism evidence="8 9">
    <name type="scientific">Exophiala sideris</name>
    <dbReference type="NCBI Taxonomy" id="1016849"/>
    <lineage>
        <taxon>Eukaryota</taxon>
        <taxon>Fungi</taxon>
        <taxon>Dikarya</taxon>
        <taxon>Ascomycota</taxon>
        <taxon>Pezizomycotina</taxon>
        <taxon>Eurotiomycetes</taxon>
        <taxon>Chaetothyriomycetidae</taxon>
        <taxon>Chaetothyriales</taxon>
        <taxon>Herpotrichiellaceae</taxon>
        <taxon>Exophiala</taxon>
    </lineage>
</organism>
<dbReference type="PROSITE" id="PS50850">
    <property type="entry name" value="MFS"/>
    <property type="match status" value="1"/>
</dbReference>
<evidence type="ECO:0000256" key="1">
    <source>
        <dbReference type="ARBA" id="ARBA00004141"/>
    </source>
</evidence>
<evidence type="ECO:0000256" key="2">
    <source>
        <dbReference type="ARBA" id="ARBA00022692"/>
    </source>
</evidence>
<dbReference type="InterPro" id="IPR011701">
    <property type="entry name" value="MFS"/>
</dbReference>
<sequence length="494" mass="54271">MHTEEAAVQTPAETEPFLSSQQPETKQRSREHTIIFWKLCTTVFLANLAIQILQPAQTQIFESIYCTQWYEQHPAPGVPLHGHIPESYCKIGPVQTQVSSLKGWLEVALSAPGLIMSVPIGMLSDAFGRRLLLIVNVLTLFLGEAWITFVCWFGGQMPLRATLLAGSLGLLCGGTIVTEMLFVCCLTDVSPGEQLTKSFFRANAFGQFSKVVGPLIAGVLMKLDAWYAIYAGLGCLVIMVIMIATIPETLQPKKTTEDTQTAIAEQDANPSQSRRLLLASSTKSVQQVLKIWSDWRLVFVALMYPFKMVHFALDDLIQRYVSDRYGWTLADATMLYSIQAVSTTLVLLFVLPVISDQIDHWYSLSVLQRNVVLTRTSLVVLAFAYLAIGLAPNIPTIVIGLFIETLATGLPSAMRALAAALVAHEDKGRVYSVLAIAETLSAIIAYPVTAQLFNVGLAKGGGIWLGLPYDVIALSAALVFAVMCLLRFERRIRV</sequence>
<dbReference type="HOGENOM" id="CLU_013756_2_1_1"/>
<dbReference type="PANTHER" id="PTHR23507:SF1">
    <property type="entry name" value="FI18259P1-RELATED"/>
    <property type="match status" value="1"/>
</dbReference>
<feature type="transmembrane region" description="Helical" evidence="6">
    <location>
        <begin position="295"/>
        <end position="313"/>
    </location>
</feature>
<dbReference type="OrthoDB" id="194139at2759"/>
<dbReference type="GO" id="GO:0022857">
    <property type="term" value="F:transmembrane transporter activity"/>
    <property type="evidence" value="ECO:0007669"/>
    <property type="project" value="InterPro"/>
</dbReference>
<evidence type="ECO:0000256" key="4">
    <source>
        <dbReference type="ARBA" id="ARBA00023136"/>
    </source>
</evidence>
<evidence type="ECO:0000259" key="7">
    <source>
        <dbReference type="PROSITE" id="PS50850"/>
    </source>
</evidence>
<evidence type="ECO:0000256" key="5">
    <source>
        <dbReference type="SAM" id="MobiDB-lite"/>
    </source>
</evidence>
<feature type="transmembrane region" description="Helical" evidence="6">
    <location>
        <begin position="161"/>
        <end position="187"/>
    </location>
</feature>
<gene>
    <name evidence="8" type="ORF">PV11_06658</name>
</gene>
<feature type="transmembrane region" description="Helical" evidence="6">
    <location>
        <begin position="430"/>
        <end position="449"/>
    </location>
</feature>
<dbReference type="SUPFAM" id="SSF103473">
    <property type="entry name" value="MFS general substrate transporter"/>
    <property type="match status" value="1"/>
</dbReference>
<accession>A0A0D1WVA4</accession>
<protein>
    <recommendedName>
        <fullName evidence="7">Major facilitator superfamily (MFS) profile domain-containing protein</fullName>
    </recommendedName>
</protein>
<feature type="transmembrane region" description="Helical" evidence="6">
    <location>
        <begin position="372"/>
        <end position="391"/>
    </location>
</feature>
<dbReference type="Proteomes" id="UP000053599">
    <property type="component" value="Unassembled WGS sequence"/>
</dbReference>